<accession>X5MNP1</accession>
<keyword evidence="3 8" id="KW-0436">Ligase</keyword>
<feature type="binding site" evidence="8">
    <location>
        <position position="32"/>
    </location>
    <ligand>
        <name>beta-alanine</name>
        <dbReference type="ChEBI" id="CHEBI:57966"/>
    </ligand>
</feature>
<evidence type="ECO:0000256" key="4">
    <source>
        <dbReference type="ARBA" id="ARBA00022655"/>
    </source>
</evidence>
<evidence type="ECO:0000313" key="9">
    <source>
        <dbReference type="EMBL" id="CDO61460.1"/>
    </source>
</evidence>
<feature type="binding site" evidence="8">
    <location>
        <position position="124"/>
    </location>
    <ligand>
        <name>(R)-pantoate</name>
        <dbReference type="ChEBI" id="CHEBI:15980"/>
    </ligand>
</feature>
<dbReference type="Proteomes" id="UP000032160">
    <property type="component" value="Chromosome I"/>
</dbReference>
<dbReference type="HOGENOM" id="CLU_047148_0_0_5"/>
<feature type="active site" description="Proton donor" evidence="8">
    <location>
        <position position="8"/>
    </location>
</feature>
<keyword evidence="5 8" id="KW-0547">Nucleotide-binding</keyword>
<comment type="similarity">
    <text evidence="2 8">Belongs to the pantothenate synthetase family.</text>
</comment>
<evidence type="ECO:0000256" key="3">
    <source>
        <dbReference type="ARBA" id="ARBA00022598"/>
    </source>
</evidence>
<keyword evidence="8" id="KW-0963">Cytoplasm</keyword>
<feature type="binding site" evidence="8">
    <location>
        <position position="147"/>
    </location>
    <ligand>
        <name>ATP</name>
        <dbReference type="ChEBI" id="CHEBI:30616"/>
    </ligand>
</feature>
<dbReference type="CDD" id="cd00560">
    <property type="entry name" value="PanC"/>
    <property type="match status" value="1"/>
</dbReference>
<evidence type="ECO:0000313" key="10">
    <source>
        <dbReference type="Proteomes" id="UP000032160"/>
    </source>
</evidence>
<evidence type="ECO:0000256" key="2">
    <source>
        <dbReference type="ARBA" id="ARBA00009256"/>
    </source>
</evidence>
<dbReference type="Pfam" id="PF02569">
    <property type="entry name" value="Pantoate_ligase"/>
    <property type="match status" value="1"/>
</dbReference>
<evidence type="ECO:0000256" key="7">
    <source>
        <dbReference type="ARBA" id="ARBA00048258"/>
    </source>
</evidence>
<evidence type="ECO:0000256" key="1">
    <source>
        <dbReference type="ARBA" id="ARBA00004990"/>
    </source>
</evidence>
<feature type="binding site" evidence="8">
    <location>
        <position position="32"/>
    </location>
    <ligand>
        <name>(R)-pantoate</name>
        <dbReference type="ChEBI" id="CHEBI:15980"/>
    </ligand>
</feature>
<dbReference type="EMBL" id="HG966617">
    <property type="protein sequence ID" value="CDO61460.1"/>
    <property type="molecule type" value="Genomic_DNA"/>
</dbReference>
<dbReference type="PANTHER" id="PTHR21299">
    <property type="entry name" value="CYTIDYLATE KINASE/PANTOATE-BETA-ALANINE LIGASE"/>
    <property type="match status" value="1"/>
</dbReference>
<evidence type="ECO:0000256" key="6">
    <source>
        <dbReference type="ARBA" id="ARBA00022840"/>
    </source>
</evidence>
<dbReference type="InterPro" id="IPR042176">
    <property type="entry name" value="Pantoate_ligase_C"/>
</dbReference>
<evidence type="ECO:0000256" key="8">
    <source>
        <dbReference type="HAMAP-Rule" id="MF_00158"/>
    </source>
</evidence>
<dbReference type="AlphaFoldDB" id="X5MNP1"/>
<dbReference type="Gene3D" id="3.30.1300.10">
    <property type="entry name" value="Pantoate-beta-alanine ligase, C-terminal domain"/>
    <property type="match status" value="1"/>
</dbReference>
<dbReference type="InterPro" id="IPR003721">
    <property type="entry name" value="Pantoate_ligase"/>
</dbReference>
<organism evidence="9 10">
    <name type="scientific">Candidatus Phaeomarinibacter ectocarpi</name>
    <dbReference type="NCBI Taxonomy" id="1458461"/>
    <lineage>
        <taxon>Bacteria</taxon>
        <taxon>Pseudomonadati</taxon>
        <taxon>Pseudomonadota</taxon>
        <taxon>Alphaproteobacteria</taxon>
        <taxon>Hyphomicrobiales</taxon>
        <taxon>Parvibaculaceae</taxon>
        <taxon>Candidatus Phaeomarinibacter</taxon>
    </lineage>
</organism>
<dbReference type="PATRIC" id="fig|1458461.3.peg.3254"/>
<dbReference type="STRING" id="1458461.BN1012_Phect3248"/>
<feature type="binding site" evidence="8">
    <location>
        <begin position="1"/>
        <end position="8"/>
    </location>
    <ligand>
        <name>ATP</name>
        <dbReference type="ChEBI" id="CHEBI:30616"/>
    </ligand>
</feature>
<feature type="binding site" evidence="8">
    <location>
        <begin position="118"/>
        <end position="121"/>
    </location>
    <ligand>
        <name>ATP</name>
        <dbReference type="ChEBI" id="CHEBI:30616"/>
    </ligand>
</feature>
<dbReference type="NCBIfam" id="TIGR00018">
    <property type="entry name" value="panC"/>
    <property type="match status" value="1"/>
</dbReference>
<feature type="binding site" evidence="8">
    <location>
        <begin position="155"/>
        <end position="158"/>
    </location>
    <ligand>
        <name>ATP</name>
        <dbReference type="ChEBI" id="CHEBI:30616"/>
    </ligand>
</feature>
<dbReference type="Gene3D" id="3.40.50.620">
    <property type="entry name" value="HUPs"/>
    <property type="match status" value="1"/>
</dbReference>
<comment type="subunit">
    <text evidence="8">Homodimer.</text>
</comment>
<comment type="catalytic activity">
    <reaction evidence="7 8">
        <text>(R)-pantoate + beta-alanine + ATP = (R)-pantothenate + AMP + diphosphate + H(+)</text>
        <dbReference type="Rhea" id="RHEA:10912"/>
        <dbReference type="ChEBI" id="CHEBI:15378"/>
        <dbReference type="ChEBI" id="CHEBI:15980"/>
        <dbReference type="ChEBI" id="CHEBI:29032"/>
        <dbReference type="ChEBI" id="CHEBI:30616"/>
        <dbReference type="ChEBI" id="CHEBI:33019"/>
        <dbReference type="ChEBI" id="CHEBI:57966"/>
        <dbReference type="ChEBI" id="CHEBI:456215"/>
        <dbReference type="EC" id="6.3.2.1"/>
    </reaction>
</comment>
<dbReference type="EC" id="6.3.2.1" evidence="8"/>
<dbReference type="KEGG" id="pect:BN1012_Phect3248"/>
<sequence>MGALHEGHLALVDIAASHADVVAVSLFVNPTQFAPGEDLERYPRDEDGDKAKLESRGTSLLWAPAPQEMYPEGFATSVHVDGPSQGLETDHRPHFFGGVATVVTKLLLQVMPDVAVFGEKDYQQLQVIRRLVRDLDIPVEVIGGPTIREADGLAMSSRNAYLSQEHRAVAPSMKRIIDDAGKQVLSGGDPQDTEDAAKAALLEAGFEKVDYVAIRQADSLARLSRAEIKEGCPVRILAAAHLGTTRLIDNANPRNNQ</sequence>
<comment type="pathway">
    <text evidence="1 8">Cofactor biosynthesis; (R)-pantothenate biosynthesis; (R)-pantothenate from (R)-pantoate and beta-alanine: step 1/1.</text>
</comment>
<dbReference type="GO" id="GO:0015940">
    <property type="term" value="P:pantothenate biosynthetic process"/>
    <property type="evidence" value="ECO:0007669"/>
    <property type="project" value="UniProtKB-UniRule"/>
</dbReference>
<protein>
    <recommendedName>
        <fullName evidence="8">Pantothenate synthetase</fullName>
        <shortName evidence="8">PS</shortName>
        <ecNumber evidence="8">6.3.2.1</ecNumber>
    </recommendedName>
    <alternativeName>
        <fullName evidence="8">Pantoate--beta-alanine ligase</fullName>
    </alternativeName>
    <alternativeName>
        <fullName evidence="8">Pantoate-activating enzyme</fullName>
    </alternativeName>
</protein>
<dbReference type="GO" id="GO:0004592">
    <property type="term" value="F:pantoate-beta-alanine ligase activity"/>
    <property type="evidence" value="ECO:0007669"/>
    <property type="project" value="UniProtKB-UniRule"/>
</dbReference>
<dbReference type="SUPFAM" id="SSF52374">
    <property type="entry name" value="Nucleotidylyl transferase"/>
    <property type="match status" value="1"/>
</dbReference>
<gene>
    <name evidence="8" type="primary">panC</name>
    <name evidence="9" type="ORF">BN1012_Phect3248</name>
</gene>
<dbReference type="UniPathway" id="UPA00028">
    <property type="reaction ID" value="UER00005"/>
</dbReference>
<keyword evidence="4 8" id="KW-0566">Pantothenate biosynthesis</keyword>
<dbReference type="GO" id="GO:0005524">
    <property type="term" value="F:ATP binding"/>
    <property type="evidence" value="ECO:0007669"/>
    <property type="project" value="UniProtKB-KW"/>
</dbReference>
<comment type="miscellaneous">
    <text evidence="8">The reaction proceeds by a bi uni uni bi ping pong mechanism.</text>
</comment>
<evidence type="ECO:0000256" key="5">
    <source>
        <dbReference type="ARBA" id="ARBA00022741"/>
    </source>
</evidence>
<dbReference type="PANTHER" id="PTHR21299:SF1">
    <property type="entry name" value="PANTOATE--BETA-ALANINE LIGASE"/>
    <property type="match status" value="1"/>
</dbReference>
<keyword evidence="10" id="KW-1185">Reference proteome</keyword>
<dbReference type="GO" id="GO:0005829">
    <property type="term" value="C:cytosol"/>
    <property type="evidence" value="ECO:0007669"/>
    <property type="project" value="TreeGrafter"/>
</dbReference>
<dbReference type="InterPro" id="IPR014729">
    <property type="entry name" value="Rossmann-like_a/b/a_fold"/>
</dbReference>
<proteinExistence type="inferred from homology"/>
<name>X5MNP1_9HYPH</name>
<comment type="function">
    <text evidence="8">Catalyzes the condensation of pantoate with beta-alanine in an ATP-dependent reaction via a pantoyl-adenylate intermediate.</text>
</comment>
<dbReference type="HAMAP" id="MF_00158">
    <property type="entry name" value="PanC"/>
    <property type="match status" value="1"/>
</dbReference>
<reference evidence="9 10" key="1">
    <citation type="journal article" date="2014" name="Front. Genet.">
        <title>Genome and metabolic network of "Candidatus Phaeomarinobacter ectocarpi" Ec32, a new candidate genus of Alphaproteobacteria frequently associated with brown algae.</title>
        <authorList>
            <person name="Dittami S.M."/>
            <person name="Barbeyron T."/>
            <person name="Boyen C."/>
            <person name="Cambefort J."/>
            <person name="Collet G."/>
            <person name="Delage L."/>
            <person name="Gobet A."/>
            <person name="Groisillier A."/>
            <person name="Leblanc C."/>
            <person name="Michel G."/>
            <person name="Scornet D."/>
            <person name="Siegel A."/>
            <person name="Tapia J.E."/>
            <person name="Tonon T."/>
        </authorList>
    </citation>
    <scope>NUCLEOTIDE SEQUENCE [LARGE SCALE GENOMIC DNA]</scope>
    <source>
        <strain evidence="9 10">Ec32</strain>
    </source>
</reference>
<keyword evidence="6 8" id="KW-0067">ATP-binding</keyword>
<comment type="subcellular location">
    <subcellularLocation>
        <location evidence="8">Cytoplasm</location>
    </subcellularLocation>
</comment>